<evidence type="ECO:0000313" key="1">
    <source>
        <dbReference type="EMBL" id="KAJ8686548.1"/>
    </source>
</evidence>
<reference evidence="1" key="1">
    <citation type="submission" date="2023-04" db="EMBL/GenBank/DDBJ databases">
        <title>A chromosome-level genome assembly of the parasitoid wasp Eretmocerus hayati.</title>
        <authorList>
            <person name="Zhong Y."/>
            <person name="Liu S."/>
            <person name="Liu Y."/>
        </authorList>
    </citation>
    <scope>NUCLEOTIDE SEQUENCE</scope>
    <source>
        <strain evidence="1">ZJU_SS_LIU_2023</strain>
    </source>
</reference>
<dbReference type="Proteomes" id="UP001239111">
    <property type="component" value="Chromosome 1"/>
</dbReference>
<name>A0ACC2PUA7_9HYME</name>
<proteinExistence type="predicted"/>
<gene>
    <name evidence="1" type="ORF">QAD02_022342</name>
</gene>
<organism evidence="1 2">
    <name type="scientific">Eretmocerus hayati</name>
    <dbReference type="NCBI Taxonomy" id="131215"/>
    <lineage>
        <taxon>Eukaryota</taxon>
        <taxon>Metazoa</taxon>
        <taxon>Ecdysozoa</taxon>
        <taxon>Arthropoda</taxon>
        <taxon>Hexapoda</taxon>
        <taxon>Insecta</taxon>
        <taxon>Pterygota</taxon>
        <taxon>Neoptera</taxon>
        <taxon>Endopterygota</taxon>
        <taxon>Hymenoptera</taxon>
        <taxon>Apocrita</taxon>
        <taxon>Proctotrupomorpha</taxon>
        <taxon>Chalcidoidea</taxon>
        <taxon>Aphelinidae</taxon>
        <taxon>Aphelininae</taxon>
        <taxon>Eretmocerus</taxon>
    </lineage>
</organism>
<keyword evidence="2" id="KW-1185">Reference proteome</keyword>
<comment type="caution">
    <text evidence="1">The sequence shown here is derived from an EMBL/GenBank/DDBJ whole genome shotgun (WGS) entry which is preliminary data.</text>
</comment>
<evidence type="ECO:0000313" key="2">
    <source>
        <dbReference type="Proteomes" id="UP001239111"/>
    </source>
</evidence>
<dbReference type="EMBL" id="CM056741">
    <property type="protein sequence ID" value="KAJ8686548.1"/>
    <property type="molecule type" value="Genomic_DNA"/>
</dbReference>
<protein>
    <submittedName>
        <fullName evidence="1">Uncharacterized protein</fullName>
    </submittedName>
</protein>
<accession>A0ACC2PUA7</accession>
<sequence length="387" mass="43847">MVTLLIEFYSAGVAIASGVMDFRNPRALITLLIFIWWNHIECNAETPISYKGAQVWRLNGVEENLEYIHYLEEEGDVSIWKVDKSLLDIVMDWTSYHRLDDMYGYLDYVARTYPNCSIRTIGKSHEGRALKVLHIGAEDQNVPAIWIDGGIHAREWISPAVVTYIIDYLVKYGNKFKVQYYIMPMVNPDGYEYTFQVDRLWRKNRRRPKRGQSCHGVDLNRNFGYKWGISGTSNHTCSQIYGGSAPFSEPESRAMRDFFNNEAADFKAYLTFHSFGQLIVYPWGYGARVPPDYVDLDTLGRVMASKMKQAGEGTTYKVGNTARLLSSAAGGSDDWAKAHLDVKYSYTIELPGYGENGFALPDHYIGPTGREGVAAVEVVAEAVQNLE</sequence>